<evidence type="ECO:0000256" key="2">
    <source>
        <dbReference type="SAM" id="Coils"/>
    </source>
</evidence>
<dbReference type="GO" id="GO:0006313">
    <property type="term" value="P:DNA transposition"/>
    <property type="evidence" value="ECO:0007669"/>
    <property type="project" value="InterPro"/>
</dbReference>
<dbReference type="GO" id="GO:0003677">
    <property type="term" value="F:DNA binding"/>
    <property type="evidence" value="ECO:0007669"/>
    <property type="project" value="InterPro"/>
</dbReference>
<feature type="coiled-coil region" evidence="2">
    <location>
        <begin position="43"/>
        <end position="70"/>
    </location>
</feature>
<dbReference type="InterPro" id="IPR050900">
    <property type="entry name" value="Transposase_IS3/IS150/IS904"/>
</dbReference>
<accession>A0A839DR02</accession>
<dbReference type="PANTHER" id="PTHR46889">
    <property type="entry name" value="TRANSPOSASE INSF FOR INSERTION SEQUENCE IS3B-RELATED"/>
    <property type="match status" value="1"/>
</dbReference>
<keyword evidence="2" id="KW-0175">Coiled coil</keyword>
<dbReference type="RefSeq" id="WP_182543142.1">
    <property type="nucleotide sequence ID" value="NZ_JACGWZ010000001.1"/>
</dbReference>
<dbReference type="Pfam" id="PF13276">
    <property type="entry name" value="HTH_21"/>
    <property type="match status" value="1"/>
</dbReference>
<dbReference type="InterPro" id="IPR001584">
    <property type="entry name" value="Integrase_cat-core"/>
</dbReference>
<comment type="caution">
    <text evidence="6">The sequence shown here is derived from an EMBL/GenBank/DDBJ whole genome shotgun (WGS) entry which is preliminary data.</text>
</comment>
<evidence type="ECO:0000313" key="6">
    <source>
        <dbReference type="EMBL" id="MBA8823944.1"/>
    </source>
</evidence>
<sequence>MELVLTGGKSVAEAIRDLGMDDSTLDNWVKQTHFDPGQQEGLNTEERARMQELEQENAKLRMERALFKRAHEPCRQGWVVNHKRVQRLMREHGIVGASPRKQVRTKVPASDPESAPDLLNRDFTPGVPGQRWVGDITYVSAQGWSYLAVVLDIGSRRVLGYAMTNHLRTAVVHRLPGHRSDRPRRQRRRRDLSQRQRTSIHQLPVRRALRRAGHPAFTRAHRDMLGQRRHRAVFLQR</sequence>
<evidence type="ECO:0000259" key="5">
    <source>
        <dbReference type="Pfam" id="PF13276"/>
    </source>
</evidence>
<dbReference type="SUPFAM" id="SSF53098">
    <property type="entry name" value="Ribonuclease H-like"/>
    <property type="match status" value="1"/>
</dbReference>
<dbReference type="SUPFAM" id="SSF46689">
    <property type="entry name" value="Homeodomain-like"/>
    <property type="match status" value="1"/>
</dbReference>
<reference evidence="6 7" key="1">
    <citation type="submission" date="2020-07" db="EMBL/GenBank/DDBJ databases">
        <title>Sequencing the genomes of 1000 actinobacteria strains.</title>
        <authorList>
            <person name="Klenk H.-P."/>
        </authorList>
    </citation>
    <scope>NUCLEOTIDE SEQUENCE [LARGE SCALE GENOMIC DNA]</scope>
    <source>
        <strain evidence="6 7">DSM 45975</strain>
    </source>
</reference>
<proteinExistence type="predicted"/>
<feature type="domain" description="HTH-like" evidence="5">
    <location>
        <begin position="75"/>
        <end position="102"/>
    </location>
</feature>
<protein>
    <submittedName>
        <fullName evidence="6">Transposase InsO family protein</fullName>
    </submittedName>
</protein>
<evidence type="ECO:0000259" key="4">
    <source>
        <dbReference type="Pfam" id="PF00665"/>
    </source>
</evidence>
<dbReference type="Pfam" id="PF01527">
    <property type="entry name" value="HTH_Tnp_1"/>
    <property type="match status" value="1"/>
</dbReference>
<dbReference type="AlphaFoldDB" id="A0A839DR02"/>
<dbReference type="EMBL" id="JACGWZ010000001">
    <property type="protein sequence ID" value="MBA8823944.1"/>
    <property type="molecule type" value="Genomic_DNA"/>
</dbReference>
<feature type="region of interest" description="Disordered" evidence="3">
    <location>
        <begin position="176"/>
        <end position="201"/>
    </location>
</feature>
<feature type="domain" description="Integrase catalytic" evidence="4">
    <location>
        <begin position="128"/>
        <end position="172"/>
    </location>
</feature>
<comment type="function">
    <text evidence="1">Involved in the transposition of the insertion sequence.</text>
</comment>
<dbReference type="Pfam" id="PF00665">
    <property type="entry name" value="rve"/>
    <property type="match status" value="1"/>
</dbReference>
<gene>
    <name evidence="6" type="ORF">FHX42_001273</name>
</gene>
<keyword evidence="7" id="KW-1185">Reference proteome</keyword>
<dbReference type="Proteomes" id="UP000569329">
    <property type="component" value="Unassembled WGS sequence"/>
</dbReference>
<dbReference type="InterPro" id="IPR025948">
    <property type="entry name" value="HTH-like_dom"/>
</dbReference>
<evidence type="ECO:0000256" key="3">
    <source>
        <dbReference type="SAM" id="MobiDB-lite"/>
    </source>
</evidence>
<dbReference type="Gene3D" id="1.10.10.60">
    <property type="entry name" value="Homeodomain-like"/>
    <property type="match status" value="1"/>
</dbReference>
<dbReference type="GO" id="GO:0015074">
    <property type="term" value="P:DNA integration"/>
    <property type="evidence" value="ECO:0007669"/>
    <property type="project" value="InterPro"/>
</dbReference>
<dbReference type="PANTHER" id="PTHR46889:SF4">
    <property type="entry name" value="TRANSPOSASE INSO FOR INSERTION SEQUENCE ELEMENT IS911B-RELATED"/>
    <property type="match status" value="1"/>
</dbReference>
<dbReference type="InterPro" id="IPR002514">
    <property type="entry name" value="Transposase_8"/>
</dbReference>
<feature type="compositionally biased region" description="Basic residues" evidence="3">
    <location>
        <begin position="176"/>
        <end position="190"/>
    </location>
</feature>
<evidence type="ECO:0000256" key="1">
    <source>
        <dbReference type="ARBA" id="ARBA00002286"/>
    </source>
</evidence>
<evidence type="ECO:0000313" key="7">
    <source>
        <dbReference type="Proteomes" id="UP000569329"/>
    </source>
</evidence>
<name>A0A839DR02_9PSEU</name>
<feature type="region of interest" description="Disordered" evidence="3">
    <location>
        <begin position="99"/>
        <end position="122"/>
    </location>
</feature>
<dbReference type="InterPro" id="IPR009057">
    <property type="entry name" value="Homeodomain-like_sf"/>
</dbReference>
<dbReference type="GO" id="GO:0004803">
    <property type="term" value="F:transposase activity"/>
    <property type="evidence" value="ECO:0007669"/>
    <property type="project" value="InterPro"/>
</dbReference>
<dbReference type="InterPro" id="IPR012337">
    <property type="entry name" value="RNaseH-like_sf"/>
</dbReference>
<organism evidence="6 7">
    <name type="scientific">Halosaccharopolyspora lacisalsi</name>
    <dbReference type="NCBI Taxonomy" id="1000566"/>
    <lineage>
        <taxon>Bacteria</taxon>
        <taxon>Bacillati</taxon>
        <taxon>Actinomycetota</taxon>
        <taxon>Actinomycetes</taxon>
        <taxon>Pseudonocardiales</taxon>
        <taxon>Pseudonocardiaceae</taxon>
        <taxon>Halosaccharopolyspora</taxon>
    </lineage>
</organism>